<dbReference type="STRING" id="101091.A0A1C7N5J1"/>
<dbReference type="AlphaFoldDB" id="A0A1C7N5J1"/>
<comment type="caution">
    <text evidence="2">The sequence shown here is derived from an EMBL/GenBank/DDBJ whole genome shotgun (WGS) entry which is preliminary data.</text>
</comment>
<accession>A0A1C7N5J1</accession>
<sequence>RQEEDTVQSSYMPMISSMTQQVDYAYSNINETIPHSNNKIVLDQQPKTSSFNDQDQYPSCEEFDAIVQDYLLNLSIKKRDKALIDQERYDMILQVLKDPRNTAVSTAQFRFWVKKMFQLSPRQAVCHDRKPVAVREQIYGILVRAHRESHHGGRDKTSALVRKRFSWIPKELIARFVRQCPFCISRRNGSQHSSLSIFLPASPPTYSTEKEEDGIYHQAPPLLFSRSTASSNASCPEEIMLMMEAQQKEPLAADNAFHLSWQPTLQQQDIYSTHFFDPAFNNFVDCSVSCSSMLMDQKPMNALSMLYAFDENTNSLTTDATLSSFRCHNQEFDLTYPITNQYNTLSSPLLSPSSSSSSSYTSSPVHPVYHETNTIANPCIDTVYHYHSTYQNPSPYSFSPQ</sequence>
<evidence type="ECO:0000313" key="3">
    <source>
        <dbReference type="Proteomes" id="UP000093000"/>
    </source>
</evidence>
<dbReference type="OrthoDB" id="2499658at2759"/>
<feature type="non-terminal residue" evidence="2">
    <location>
        <position position="1"/>
    </location>
</feature>
<evidence type="ECO:0000259" key="1">
    <source>
        <dbReference type="Pfam" id="PF17921"/>
    </source>
</evidence>
<gene>
    <name evidence="2" type="primary">Nol4_1</name>
    <name evidence="2" type="ORF">A0J61_07673</name>
</gene>
<name>A0A1C7N5J1_9FUNG</name>
<dbReference type="EMBL" id="LUGH01000532">
    <property type="protein sequence ID" value="OBZ84277.1"/>
    <property type="molecule type" value="Genomic_DNA"/>
</dbReference>
<dbReference type="InParanoid" id="A0A1C7N5J1"/>
<evidence type="ECO:0000313" key="2">
    <source>
        <dbReference type="EMBL" id="OBZ84277.1"/>
    </source>
</evidence>
<proteinExistence type="predicted"/>
<dbReference type="InterPro" id="IPR041588">
    <property type="entry name" value="Integrase_H2C2"/>
</dbReference>
<dbReference type="Pfam" id="PF17921">
    <property type="entry name" value="Integrase_H2C2"/>
    <property type="match status" value="1"/>
</dbReference>
<protein>
    <submittedName>
        <fullName evidence="2">Nucleolar protein 4</fullName>
    </submittedName>
</protein>
<dbReference type="Proteomes" id="UP000093000">
    <property type="component" value="Unassembled WGS sequence"/>
</dbReference>
<dbReference type="Gene3D" id="1.10.340.70">
    <property type="match status" value="1"/>
</dbReference>
<reference evidence="2 3" key="1">
    <citation type="submission" date="2016-03" db="EMBL/GenBank/DDBJ databases">
        <title>Choanephora cucurbitarum.</title>
        <authorList>
            <person name="Min B."/>
            <person name="Park H."/>
            <person name="Park J.-H."/>
            <person name="Shin H.-D."/>
            <person name="Choi I.-G."/>
        </authorList>
    </citation>
    <scope>NUCLEOTIDE SEQUENCE [LARGE SCALE GENOMIC DNA]</scope>
    <source>
        <strain evidence="2 3">KUS-F28377</strain>
    </source>
</reference>
<keyword evidence="3" id="KW-1185">Reference proteome</keyword>
<organism evidence="2 3">
    <name type="scientific">Choanephora cucurbitarum</name>
    <dbReference type="NCBI Taxonomy" id="101091"/>
    <lineage>
        <taxon>Eukaryota</taxon>
        <taxon>Fungi</taxon>
        <taxon>Fungi incertae sedis</taxon>
        <taxon>Mucoromycota</taxon>
        <taxon>Mucoromycotina</taxon>
        <taxon>Mucoromycetes</taxon>
        <taxon>Mucorales</taxon>
        <taxon>Mucorineae</taxon>
        <taxon>Choanephoraceae</taxon>
        <taxon>Choanephoroideae</taxon>
        <taxon>Choanephora</taxon>
    </lineage>
</organism>
<feature type="domain" description="Integrase zinc-binding" evidence="1">
    <location>
        <begin position="141"/>
        <end position="187"/>
    </location>
</feature>